<feature type="region of interest" description="Disordered" evidence="1">
    <location>
        <begin position="19"/>
        <end position="52"/>
    </location>
</feature>
<accession>A0A0D0CIL1</accession>
<protein>
    <submittedName>
        <fullName evidence="2">Uncharacterized protein</fullName>
    </submittedName>
</protein>
<organism evidence="2 3">
    <name type="scientific">Collybiopsis luxurians FD-317 M1</name>
    <dbReference type="NCBI Taxonomy" id="944289"/>
    <lineage>
        <taxon>Eukaryota</taxon>
        <taxon>Fungi</taxon>
        <taxon>Dikarya</taxon>
        <taxon>Basidiomycota</taxon>
        <taxon>Agaricomycotina</taxon>
        <taxon>Agaricomycetes</taxon>
        <taxon>Agaricomycetidae</taxon>
        <taxon>Agaricales</taxon>
        <taxon>Marasmiineae</taxon>
        <taxon>Omphalotaceae</taxon>
        <taxon>Collybiopsis</taxon>
        <taxon>Collybiopsis luxurians</taxon>
    </lineage>
</organism>
<reference evidence="2 3" key="1">
    <citation type="submission" date="2014-04" db="EMBL/GenBank/DDBJ databases">
        <title>Evolutionary Origins and Diversification of the Mycorrhizal Mutualists.</title>
        <authorList>
            <consortium name="DOE Joint Genome Institute"/>
            <consortium name="Mycorrhizal Genomics Consortium"/>
            <person name="Kohler A."/>
            <person name="Kuo A."/>
            <person name="Nagy L.G."/>
            <person name="Floudas D."/>
            <person name="Copeland A."/>
            <person name="Barry K.W."/>
            <person name="Cichocki N."/>
            <person name="Veneault-Fourrey C."/>
            <person name="LaButti K."/>
            <person name="Lindquist E.A."/>
            <person name="Lipzen A."/>
            <person name="Lundell T."/>
            <person name="Morin E."/>
            <person name="Murat C."/>
            <person name="Riley R."/>
            <person name="Ohm R."/>
            <person name="Sun H."/>
            <person name="Tunlid A."/>
            <person name="Henrissat B."/>
            <person name="Grigoriev I.V."/>
            <person name="Hibbett D.S."/>
            <person name="Martin F."/>
        </authorList>
    </citation>
    <scope>NUCLEOTIDE SEQUENCE [LARGE SCALE GENOMIC DNA]</scope>
    <source>
        <strain evidence="2 3">FD-317 M1</strain>
    </source>
</reference>
<dbReference type="Proteomes" id="UP000053593">
    <property type="component" value="Unassembled WGS sequence"/>
</dbReference>
<keyword evidence="3" id="KW-1185">Reference proteome</keyword>
<feature type="compositionally biased region" description="Basic and acidic residues" evidence="1">
    <location>
        <begin position="43"/>
        <end position="52"/>
    </location>
</feature>
<evidence type="ECO:0000256" key="1">
    <source>
        <dbReference type="SAM" id="MobiDB-lite"/>
    </source>
</evidence>
<evidence type="ECO:0000313" key="2">
    <source>
        <dbReference type="EMBL" id="KIK54843.1"/>
    </source>
</evidence>
<proteinExistence type="predicted"/>
<dbReference type="HOGENOM" id="CLU_3087449_0_0_1"/>
<name>A0A0D0CIL1_9AGAR</name>
<dbReference type="AlphaFoldDB" id="A0A0D0CIL1"/>
<evidence type="ECO:0000313" key="3">
    <source>
        <dbReference type="Proteomes" id="UP000053593"/>
    </source>
</evidence>
<gene>
    <name evidence="2" type="ORF">GYMLUDRAFT_48397</name>
</gene>
<dbReference type="EMBL" id="KN834812">
    <property type="protein sequence ID" value="KIK54843.1"/>
    <property type="molecule type" value="Genomic_DNA"/>
</dbReference>
<sequence>MFVQPKYAATLNKRHVSQILGGPPQPSIASAPSPSGEVPVHLADGKLEKSSN</sequence>